<dbReference type="GO" id="GO:0016787">
    <property type="term" value="F:hydrolase activity"/>
    <property type="evidence" value="ECO:0007669"/>
    <property type="project" value="InterPro"/>
</dbReference>
<dbReference type="Pfam" id="PF06439">
    <property type="entry name" value="3keto-disac_hyd"/>
    <property type="match status" value="1"/>
</dbReference>
<name>A0A382LY31_9ZZZZ</name>
<feature type="domain" description="3-keto-alpha-glucoside-1,2-lyase/3-keto-2-hydroxy-glucal hydratase" evidence="1">
    <location>
        <begin position="25"/>
        <end position="228"/>
    </location>
</feature>
<proteinExistence type="predicted"/>
<sequence length="230" mass="26415">MKKINVLLVGASFLALNLPAQAEGKWITLFDGEKIRGLRGYGQKVFPEKSWKVENGTLKTITRGQGGQPRDLVTTGSYTDFEFECEWKVSPRGNSGIMYRVKETNRPAYFTGPEMQVLDDERHPDGKANFPLRTAGSLYDMIGKGMKKKKYNKAGEWNKVRIVCKDNDVEHWLNGEKLLAYKWGSDEVTAMIKKSKFKNWKGFMQEPKGHIAIQHHGEEVWYRNIRIRGE</sequence>
<gene>
    <name evidence="2" type="ORF">METZ01_LOCUS293121</name>
</gene>
<dbReference type="EMBL" id="UINC01089294">
    <property type="protein sequence ID" value="SVC40267.1"/>
    <property type="molecule type" value="Genomic_DNA"/>
</dbReference>
<dbReference type="InterPro" id="IPR010496">
    <property type="entry name" value="AL/BT2_dom"/>
</dbReference>
<organism evidence="2">
    <name type="scientific">marine metagenome</name>
    <dbReference type="NCBI Taxonomy" id="408172"/>
    <lineage>
        <taxon>unclassified sequences</taxon>
        <taxon>metagenomes</taxon>
        <taxon>ecological metagenomes</taxon>
    </lineage>
</organism>
<evidence type="ECO:0000313" key="2">
    <source>
        <dbReference type="EMBL" id="SVC40267.1"/>
    </source>
</evidence>
<reference evidence="2" key="1">
    <citation type="submission" date="2018-05" db="EMBL/GenBank/DDBJ databases">
        <authorList>
            <person name="Lanie J.A."/>
            <person name="Ng W.-L."/>
            <person name="Kazmierczak K.M."/>
            <person name="Andrzejewski T.M."/>
            <person name="Davidsen T.M."/>
            <person name="Wayne K.J."/>
            <person name="Tettelin H."/>
            <person name="Glass J.I."/>
            <person name="Rusch D."/>
            <person name="Podicherti R."/>
            <person name="Tsui H.-C.T."/>
            <person name="Winkler M.E."/>
        </authorList>
    </citation>
    <scope>NUCLEOTIDE SEQUENCE</scope>
</reference>
<dbReference type="AlphaFoldDB" id="A0A382LY31"/>
<evidence type="ECO:0000259" key="1">
    <source>
        <dbReference type="Pfam" id="PF06439"/>
    </source>
</evidence>
<protein>
    <recommendedName>
        <fullName evidence="1">3-keto-alpha-glucoside-1,2-lyase/3-keto-2-hydroxy-glucal hydratase domain-containing protein</fullName>
    </recommendedName>
</protein>
<accession>A0A382LY31</accession>
<dbReference type="Gene3D" id="2.60.120.560">
    <property type="entry name" value="Exo-inulinase, domain 1"/>
    <property type="match status" value="1"/>
</dbReference>